<dbReference type="RefSeq" id="WP_212520209.1">
    <property type="nucleotide sequence ID" value="NZ_JAGSOH010000074.1"/>
</dbReference>
<evidence type="ECO:0000256" key="4">
    <source>
        <dbReference type="ARBA" id="ARBA00022692"/>
    </source>
</evidence>
<feature type="transmembrane region" description="Helical" evidence="7">
    <location>
        <begin position="57"/>
        <end position="79"/>
    </location>
</feature>
<keyword evidence="4 7" id="KW-0812">Transmembrane</keyword>
<organism evidence="10 11">
    <name type="scientific">Actinospica acidithermotolerans</name>
    <dbReference type="NCBI Taxonomy" id="2828514"/>
    <lineage>
        <taxon>Bacteria</taxon>
        <taxon>Bacillati</taxon>
        <taxon>Actinomycetota</taxon>
        <taxon>Actinomycetes</taxon>
        <taxon>Catenulisporales</taxon>
        <taxon>Actinospicaceae</taxon>
        <taxon>Actinospica</taxon>
    </lineage>
</organism>
<keyword evidence="5 7" id="KW-1133">Transmembrane helix</keyword>
<comment type="subcellular location">
    <subcellularLocation>
        <location evidence="1 7">Cell membrane</location>
        <topology evidence="1 7">Multi-pass membrane protein</topology>
    </subcellularLocation>
</comment>
<evidence type="ECO:0000313" key="10">
    <source>
        <dbReference type="EMBL" id="MBR7829072.1"/>
    </source>
</evidence>
<feature type="domain" description="VTT" evidence="9">
    <location>
        <begin position="37"/>
        <end position="162"/>
    </location>
</feature>
<dbReference type="InterPro" id="IPR032816">
    <property type="entry name" value="VTT_dom"/>
</dbReference>
<evidence type="ECO:0000256" key="7">
    <source>
        <dbReference type="RuleBase" id="RU367016"/>
    </source>
</evidence>
<feature type="compositionally biased region" description="Low complexity" evidence="8">
    <location>
        <begin position="219"/>
        <end position="240"/>
    </location>
</feature>
<feature type="transmembrane region" description="Helical" evidence="7">
    <location>
        <begin position="143"/>
        <end position="165"/>
    </location>
</feature>
<evidence type="ECO:0000256" key="8">
    <source>
        <dbReference type="SAM" id="MobiDB-lite"/>
    </source>
</evidence>
<evidence type="ECO:0000259" key="9">
    <source>
        <dbReference type="Pfam" id="PF09335"/>
    </source>
</evidence>
<comment type="similarity">
    <text evidence="2 7">Belongs to the DedA family.</text>
</comment>
<dbReference type="PANTHER" id="PTHR30353">
    <property type="entry name" value="INNER MEMBRANE PROTEIN DEDA-RELATED"/>
    <property type="match status" value="1"/>
</dbReference>
<dbReference type="Pfam" id="PF09335">
    <property type="entry name" value="VTT_dom"/>
    <property type="match status" value="1"/>
</dbReference>
<feature type="region of interest" description="Disordered" evidence="8">
    <location>
        <begin position="205"/>
        <end position="240"/>
    </location>
</feature>
<dbReference type="AlphaFoldDB" id="A0A941EEM4"/>
<keyword evidence="3 7" id="KW-1003">Cell membrane</keyword>
<accession>A0A941EEM4</accession>
<feature type="transmembrane region" description="Helical" evidence="7">
    <location>
        <begin position="6"/>
        <end position="24"/>
    </location>
</feature>
<dbReference type="EMBL" id="JAGSOH010000074">
    <property type="protein sequence ID" value="MBR7829072.1"/>
    <property type="molecule type" value="Genomic_DNA"/>
</dbReference>
<name>A0A941EEM4_9ACTN</name>
<protein>
    <submittedName>
        <fullName evidence="10">DedA family protein</fullName>
    </submittedName>
</protein>
<evidence type="ECO:0000256" key="1">
    <source>
        <dbReference type="ARBA" id="ARBA00004651"/>
    </source>
</evidence>
<evidence type="ECO:0000256" key="6">
    <source>
        <dbReference type="ARBA" id="ARBA00023136"/>
    </source>
</evidence>
<keyword evidence="11" id="KW-1185">Reference proteome</keyword>
<sequence>MLNVIINHLLIFSGWSALALVFLLPALESSVFLGFVVPGETAVVVGGFLAYEHRVSLPGVLAAAILGAIVGDSIGFWVGGRWGDSLLARLPKRLVKPEHVEQGKQTIHRLGGRAVFSGRWVSVLRALVPGLCGTSRMKYGTFLLWNAIGGVTWATAYILVGYLAGSAWQRVEHYTSVVSYSLLGAIAAAIAAVVLVRRRRQRARDRETLQEMAVDEAEAGPAEPGGAVPAPSSASRSSEV</sequence>
<dbReference type="PANTHER" id="PTHR30353:SF15">
    <property type="entry name" value="INNER MEMBRANE PROTEIN YABI"/>
    <property type="match status" value="1"/>
</dbReference>
<evidence type="ECO:0000313" key="11">
    <source>
        <dbReference type="Proteomes" id="UP000676325"/>
    </source>
</evidence>
<comment type="caution">
    <text evidence="10">The sequence shown here is derived from an EMBL/GenBank/DDBJ whole genome shotgun (WGS) entry which is preliminary data.</text>
</comment>
<evidence type="ECO:0000256" key="3">
    <source>
        <dbReference type="ARBA" id="ARBA00022475"/>
    </source>
</evidence>
<dbReference type="Proteomes" id="UP000676325">
    <property type="component" value="Unassembled WGS sequence"/>
</dbReference>
<dbReference type="GO" id="GO:0005886">
    <property type="term" value="C:plasma membrane"/>
    <property type="evidence" value="ECO:0007669"/>
    <property type="project" value="UniProtKB-SubCell"/>
</dbReference>
<evidence type="ECO:0000256" key="5">
    <source>
        <dbReference type="ARBA" id="ARBA00022989"/>
    </source>
</evidence>
<proteinExistence type="inferred from homology"/>
<reference evidence="10" key="1">
    <citation type="submission" date="2021-04" db="EMBL/GenBank/DDBJ databases">
        <title>Genome based classification of Actinospica acidithermotolerans sp. nov., an actinobacterium isolated from an Indonesian hot spring.</title>
        <authorList>
            <person name="Kusuma A.B."/>
            <person name="Putra K.E."/>
            <person name="Nafisah S."/>
            <person name="Loh J."/>
            <person name="Nouioui I."/>
            <person name="Goodfellow M."/>
        </authorList>
    </citation>
    <scope>NUCLEOTIDE SEQUENCE</scope>
    <source>
        <strain evidence="10">MGRD01-02</strain>
    </source>
</reference>
<keyword evidence="6 7" id="KW-0472">Membrane</keyword>
<evidence type="ECO:0000256" key="2">
    <source>
        <dbReference type="ARBA" id="ARBA00010792"/>
    </source>
</evidence>
<dbReference type="InterPro" id="IPR032818">
    <property type="entry name" value="DedA-like"/>
</dbReference>
<gene>
    <name evidence="10" type="ORF">KDK95_22385</name>
</gene>
<feature type="transmembrane region" description="Helical" evidence="7">
    <location>
        <begin position="177"/>
        <end position="196"/>
    </location>
</feature>